<dbReference type="InterPro" id="IPR006578">
    <property type="entry name" value="MADF-dom"/>
</dbReference>
<accession>B4PEL1</accession>
<evidence type="ECO:0000256" key="6">
    <source>
        <dbReference type="SAM" id="MobiDB-lite"/>
    </source>
</evidence>
<feature type="compositionally biased region" description="Basic and acidic residues" evidence="6">
    <location>
        <begin position="305"/>
        <end position="320"/>
    </location>
</feature>
<dbReference type="InterPro" id="IPR029479">
    <property type="entry name" value="Nitroreductase"/>
</dbReference>
<evidence type="ECO:0000256" key="5">
    <source>
        <dbReference type="ARBA" id="ARBA00023002"/>
    </source>
</evidence>
<dbReference type="PANTHER" id="PTHR23026">
    <property type="entry name" value="NADPH NITROREDUCTASE"/>
    <property type="match status" value="1"/>
</dbReference>
<protein>
    <recommendedName>
        <fullName evidence="7">MADF domain-containing protein</fullName>
    </recommendedName>
</protein>
<reference evidence="8 9" key="2">
    <citation type="journal article" date="2007" name="PLoS Biol.">
        <title>Principles of genome evolution in the Drosophila melanogaster species group.</title>
        <authorList>
            <person name="Ranz J.M."/>
            <person name="Maurin D."/>
            <person name="Chan Y.S."/>
            <person name="von Grotthuss M."/>
            <person name="Hillier L.W."/>
            <person name="Roote J."/>
            <person name="Ashburner M."/>
            <person name="Bergman C.M."/>
        </authorList>
    </citation>
    <scope>NUCLEOTIDE SEQUENCE [LARGE SCALE GENOMIC DNA]</scope>
    <source>
        <strain evidence="9">Tai18E2 / Tucson 14021-0261.01</strain>
    </source>
</reference>
<feature type="region of interest" description="Disordered" evidence="6">
    <location>
        <begin position="244"/>
        <end position="330"/>
    </location>
</feature>
<dbReference type="SMART" id="SM00595">
    <property type="entry name" value="MADF"/>
    <property type="match status" value="1"/>
</dbReference>
<organism evidence="8 9">
    <name type="scientific">Drosophila yakuba</name>
    <name type="common">Fruit fly</name>
    <dbReference type="NCBI Taxonomy" id="7245"/>
    <lineage>
        <taxon>Eukaryota</taxon>
        <taxon>Metazoa</taxon>
        <taxon>Ecdysozoa</taxon>
        <taxon>Arthropoda</taxon>
        <taxon>Hexapoda</taxon>
        <taxon>Insecta</taxon>
        <taxon>Pterygota</taxon>
        <taxon>Neoptera</taxon>
        <taxon>Endopterygota</taxon>
        <taxon>Diptera</taxon>
        <taxon>Brachycera</taxon>
        <taxon>Muscomorpha</taxon>
        <taxon>Ephydroidea</taxon>
        <taxon>Drosophilidae</taxon>
        <taxon>Drosophila</taxon>
        <taxon>Sophophora</taxon>
    </lineage>
</organism>
<keyword evidence="5" id="KW-0560">Oxidoreductase</keyword>
<keyword evidence="3" id="KW-0285">Flavoprotein</keyword>
<dbReference type="KEGG" id="dya:Dyak_GE20241"/>
<feature type="compositionally biased region" description="Basic and acidic residues" evidence="6">
    <location>
        <begin position="280"/>
        <end position="297"/>
    </location>
</feature>
<dbReference type="CDD" id="cd02144">
    <property type="entry name" value="iodotyrosine_dehalogenase"/>
    <property type="match status" value="1"/>
</dbReference>
<dbReference type="GO" id="GO:0005886">
    <property type="term" value="C:plasma membrane"/>
    <property type="evidence" value="ECO:0007669"/>
    <property type="project" value="TreeGrafter"/>
</dbReference>
<dbReference type="SUPFAM" id="SSF55469">
    <property type="entry name" value="FMN-dependent nitroreductase-like"/>
    <property type="match status" value="1"/>
</dbReference>
<feature type="domain" description="MADF" evidence="7">
    <location>
        <begin position="96"/>
        <end position="187"/>
    </location>
</feature>
<dbReference type="FunFam" id="3.40.109.10:FF:000004">
    <property type="entry name" value="Iodotyrosine deiodinase 1"/>
    <property type="match status" value="1"/>
</dbReference>
<comment type="similarity">
    <text evidence="2">Belongs to the nitroreductase family.</text>
</comment>
<dbReference type="SMR" id="B4PEL1"/>
<keyword evidence="9" id="KW-1185">Reference proteome</keyword>
<dbReference type="GO" id="GO:0032553">
    <property type="term" value="F:ribonucleotide binding"/>
    <property type="evidence" value="ECO:0007669"/>
    <property type="project" value="UniProtKB-ARBA"/>
</dbReference>
<dbReference type="OrthoDB" id="41362at2759"/>
<dbReference type="Pfam" id="PF00881">
    <property type="entry name" value="Nitroreductase"/>
    <property type="match status" value="1"/>
</dbReference>
<feature type="region of interest" description="Disordered" evidence="6">
    <location>
        <begin position="464"/>
        <end position="498"/>
    </location>
</feature>
<dbReference type="Proteomes" id="UP000002282">
    <property type="component" value="Chromosome 3L"/>
</dbReference>
<comment type="cofactor">
    <cofactor evidence="1">
        <name>FMN</name>
        <dbReference type="ChEBI" id="CHEBI:58210"/>
    </cofactor>
</comment>
<keyword evidence="4" id="KW-0288">FMN</keyword>
<feature type="region of interest" description="Disordered" evidence="6">
    <location>
        <begin position="28"/>
        <end position="58"/>
    </location>
</feature>
<dbReference type="GO" id="GO:0140616">
    <property type="term" value="F:iodotyrosine deiodinase activity"/>
    <property type="evidence" value="ECO:0007669"/>
    <property type="project" value="UniProtKB-ARBA"/>
</dbReference>
<dbReference type="InterPro" id="IPR000415">
    <property type="entry name" value="Nitroreductase-like"/>
</dbReference>
<dbReference type="PANTHER" id="PTHR23026:SF90">
    <property type="entry name" value="IODOTYROSINE DEIODINASE 1"/>
    <property type="match status" value="1"/>
</dbReference>
<dbReference type="Pfam" id="PF10545">
    <property type="entry name" value="MADF_DNA_bdg"/>
    <property type="match status" value="1"/>
</dbReference>
<evidence type="ECO:0000256" key="4">
    <source>
        <dbReference type="ARBA" id="ARBA00022643"/>
    </source>
</evidence>
<name>B4PEL1_DROYA</name>
<dbReference type="HOGENOM" id="CLU_403487_0_0_1"/>
<reference evidence="8 9" key="1">
    <citation type="journal article" date="2007" name="Nature">
        <title>Evolution of genes and genomes on the Drosophila phylogeny.</title>
        <authorList>
            <consortium name="Drosophila 12 Genomes Consortium"/>
            <person name="Clark A.G."/>
            <person name="Eisen M.B."/>
            <person name="Smith D.R."/>
            <person name="Bergman C.M."/>
            <person name="Oliver B."/>
            <person name="Markow T.A."/>
            <person name="Kaufman T.C."/>
            <person name="Kellis M."/>
            <person name="Gelbart W."/>
            <person name="Iyer V.N."/>
            <person name="Pollard D.A."/>
            <person name="Sackton T.B."/>
            <person name="Larracuente A.M."/>
            <person name="Singh N.D."/>
            <person name="Abad J.P."/>
            <person name="Abt D.N."/>
            <person name="Adryan B."/>
            <person name="Aguade M."/>
            <person name="Akashi H."/>
            <person name="Anderson W.W."/>
            <person name="Aquadro C.F."/>
            <person name="Ardell D.H."/>
            <person name="Arguello R."/>
            <person name="Artieri C.G."/>
            <person name="Barbash D.A."/>
            <person name="Barker D."/>
            <person name="Barsanti P."/>
            <person name="Batterham P."/>
            <person name="Batzoglou S."/>
            <person name="Begun D."/>
            <person name="Bhutkar A."/>
            <person name="Blanco E."/>
            <person name="Bosak S.A."/>
            <person name="Bradley R.K."/>
            <person name="Brand A.D."/>
            <person name="Brent M.R."/>
            <person name="Brooks A.N."/>
            <person name="Brown R.H."/>
            <person name="Butlin R.K."/>
            <person name="Caggese C."/>
            <person name="Calvi B.R."/>
            <person name="Bernardo de Carvalho A."/>
            <person name="Caspi A."/>
            <person name="Castrezana S."/>
            <person name="Celniker S.E."/>
            <person name="Chang J.L."/>
            <person name="Chapple C."/>
            <person name="Chatterji S."/>
            <person name="Chinwalla A."/>
            <person name="Civetta A."/>
            <person name="Clifton S.W."/>
            <person name="Comeron J.M."/>
            <person name="Costello J.C."/>
            <person name="Coyne J.A."/>
            <person name="Daub J."/>
            <person name="David R.G."/>
            <person name="Delcher A.L."/>
            <person name="Delehaunty K."/>
            <person name="Do C.B."/>
            <person name="Ebling H."/>
            <person name="Edwards K."/>
            <person name="Eickbush T."/>
            <person name="Evans J.D."/>
            <person name="Filipski A."/>
            <person name="Findeiss S."/>
            <person name="Freyhult E."/>
            <person name="Fulton L."/>
            <person name="Fulton R."/>
            <person name="Garcia A.C."/>
            <person name="Gardiner A."/>
            <person name="Garfield D.A."/>
            <person name="Garvin B.E."/>
            <person name="Gibson G."/>
            <person name="Gilbert D."/>
            <person name="Gnerre S."/>
            <person name="Godfrey J."/>
            <person name="Good R."/>
            <person name="Gotea V."/>
            <person name="Gravely B."/>
            <person name="Greenberg A.J."/>
            <person name="Griffiths-Jones S."/>
            <person name="Gross S."/>
            <person name="Guigo R."/>
            <person name="Gustafson E.A."/>
            <person name="Haerty W."/>
            <person name="Hahn M.W."/>
            <person name="Halligan D.L."/>
            <person name="Halpern A.L."/>
            <person name="Halter G.M."/>
            <person name="Han M.V."/>
            <person name="Heger A."/>
            <person name="Hillier L."/>
            <person name="Hinrichs A.S."/>
            <person name="Holmes I."/>
            <person name="Hoskins R.A."/>
            <person name="Hubisz M.J."/>
            <person name="Hultmark D."/>
            <person name="Huntley M.A."/>
            <person name="Jaffe D.B."/>
            <person name="Jagadeeshan S."/>
            <person name="Jeck W.R."/>
            <person name="Johnson J."/>
            <person name="Jones C.D."/>
            <person name="Jordan W.C."/>
            <person name="Karpen G.H."/>
            <person name="Kataoka E."/>
            <person name="Keightley P.D."/>
            <person name="Kheradpour P."/>
            <person name="Kirkness E.F."/>
            <person name="Koerich L.B."/>
            <person name="Kristiansen K."/>
            <person name="Kudrna D."/>
            <person name="Kulathinal R.J."/>
            <person name="Kumar S."/>
            <person name="Kwok R."/>
            <person name="Lander E."/>
            <person name="Langley C.H."/>
            <person name="Lapoint R."/>
            <person name="Lazzaro B.P."/>
            <person name="Lee S.J."/>
            <person name="Levesque L."/>
            <person name="Li R."/>
            <person name="Lin C.F."/>
            <person name="Lin M.F."/>
            <person name="Lindblad-Toh K."/>
            <person name="Llopart A."/>
            <person name="Long M."/>
            <person name="Low L."/>
            <person name="Lozovsky E."/>
            <person name="Lu J."/>
            <person name="Luo M."/>
            <person name="Machado C.A."/>
            <person name="Makalowski W."/>
            <person name="Marzo M."/>
            <person name="Matsuda M."/>
            <person name="Matzkin L."/>
            <person name="McAllister B."/>
            <person name="McBride C.S."/>
            <person name="McKernan B."/>
            <person name="McKernan K."/>
            <person name="Mendez-Lago M."/>
            <person name="Minx P."/>
            <person name="Mollenhauer M.U."/>
            <person name="Montooth K."/>
            <person name="Mount S.M."/>
            <person name="Mu X."/>
            <person name="Myers E."/>
            <person name="Negre B."/>
            <person name="Newfeld S."/>
            <person name="Nielsen R."/>
            <person name="Noor M.A."/>
            <person name="O'Grady P."/>
            <person name="Pachter L."/>
            <person name="Papaceit M."/>
            <person name="Parisi M.J."/>
            <person name="Parisi M."/>
            <person name="Parts L."/>
            <person name="Pedersen J.S."/>
            <person name="Pesole G."/>
            <person name="Phillippy A.M."/>
            <person name="Ponting C.P."/>
            <person name="Pop M."/>
            <person name="Porcelli D."/>
            <person name="Powell J.R."/>
            <person name="Prohaska S."/>
            <person name="Pruitt K."/>
            <person name="Puig M."/>
            <person name="Quesneville H."/>
            <person name="Ram K.R."/>
            <person name="Rand D."/>
            <person name="Rasmussen M.D."/>
            <person name="Reed L.K."/>
            <person name="Reenan R."/>
            <person name="Reily A."/>
            <person name="Remington K.A."/>
            <person name="Rieger T.T."/>
            <person name="Ritchie M.G."/>
            <person name="Robin C."/>
            <person name="Rogers Y.H."/>
            <person name="Rohde C."/>
            <person name="Rozas J."/>
            <person name="Rubenfield M.J."/>
            <person name="Ruiz A."/>
            <person name="Russo S."/>
            <person name="Salzberg S.L."/>
            <person name="Sanchez-Gracia A."/>
            <person name="Saranga D.J."/>
            <person name="Sato H."/>
            <person name="Schaeffer S.W."/>
            <person name="Schatz M.C."/>
            <person name="Schlenke T."/>
            <person name="Schwartz R."/>
            <person name="Segarra C."/>
            <person name="Singh R.S."/>
            <person name="Sirot L."/>
            <person name="Sirota M."/>
            <person name="Sisneros N.B."/>
            <person name="Smith C.D."/>
            <person name="Smith T.F."/>
            <person name="Spieth J."/>
            <person name="Stage D.E."/>
            <person name="Stark A."/>
            <person name="Stephan W."/>
            <person name="Strausberg R.L."/>
            <person name="Strempel S."/>
            <person name="Sturgill D."/>
            <person name="Sutton G."/>
            <person name="Sutton G.G."/>
            <person name="Tao W."/>
            <person name="Teichmann S."/>
            <person name="Tobari Y.N."/>
            <person name="Tomimura Y."/>
            <person name="Tsolas J.M."/>
            <person name="Valente V.L."/>
            <person name="Venter E."/>
            <person name="Venter J.C."/>
            <person name="Vicario S."/>
            <person name="Vieira F.G."/>
            <person name="Vilella A.J."/>
            <person name="Villasante A."/>
            <person name="Walenz B."/>
            <person name="Wang J."/>
            <person name="Wasserman M."/>
            <person name="Watts T."/>
            <person name="Wilson D."/>
            <person name="Wilson R.K."/>
            <person name="Wing R.A."/>
            <person name="Wolfner M.F."/>
            <person name="Wong A."/>
            <person name="Wong G.K."/>
            <person name="Wu C.I."/>
            <person name="Wu G."/>
            <person name="Yamamoto D."/>
            <person name="Yang H.P."/>
            <person name="Yang S.P."/>
            <person name="Yorke J.A."/>
            <person name="Yoshida K."/>
            <person name="Zdobnov E."/>
            <person name="Zhang P."/>
            <person name="Zhang Y."/>
            <person name="Zimin A.V."/>
            <person name="Baldwin J."/>
            <person name="Abdouelleil A."/>
            <person name="Abdulkadir J."/>
            <person name="Abebe A."/>
            <person name="Abera B."/>
            <person name="Abreu J."/>
            <person name="Acer S.C."/>
            <person name="Aftuck L."/>
            <person name="Alexander A."/>
            <person name="An P."/>
            <person name="Anderson E."/>
            <person name="Anderson S."/>
            <person name="Arachi H."/>
            <person name="Azer M."/>
            <person name="Bachantsang P."/>
            <person name="Barry A."/>
            <person name="Bayul T."/>
            <person name="Berlin A."/>
            <person name="Bessette D."/>
            <person name="Bloom T."/>
            <person name="Blye J."/>
            <person name="Boguslavskiy L."/>
            <person name="Bonnet C."/>
            <person name="Boukhgalter B."/>
            <person name="Bourzgui I."/>
            <person name="Brown A."/>
            <person name="Cahill P."/>
            <person name="Channer S."/>
            <person name="Cheshatsang Y."/>
            <person name="Chuda L."/>
            <person name="Citroen M."/>
            <person name="Collymore A."/>
            <person name="Cooke P."/>
            <person name="Costello M."/>
            <person name="D'Aco K."/>
            <person name="Daza R."/>
            <person name="De Haan G."/>
            <person name="DeGray S."/>
            <person name="DeMaso C."/>
            <person name="Dhargay N."/>
            <person name="Dooley K."/>
            <person name="Dooley E."/>
            <person name="Doricent M."/>
            <person name="Dorje P."/>
            <person name="Dorjee K."/>
            <person name="Dupes A."/>
            <person name="Elong R."/>
            <person name="Falk J."/>
            <person name="Farina A."/>
            <person name="Faro S."/>
            <person name="Ferguson D."/>
            <person name="Fisher S."/>
            <person name="Foley C.D."/>
            <person name="Franke A."/>
            <person name="Friedrich D."/>
            <person name="Gadbois L."/>
            <person name="Gearin G."/>
            <person name="Gearin C.R."/>
            <person name="Giannoukos G."/>
            <person name="Goode T."/>
            <person name="Graham J."/>
            <person name="Grandbois E."/>
            <person name="Grewal S."/>
            <person name="Gyaltsen K."/>
            <person name="Hafez N."/>
            <person name="Hagos B."/>
            <person name="Hall J."/>
            <person name="Henson C."/>
            <person name="Hollinger A."/>
            <person name="Honan T."/>
            <person name="Huard M.D."/>
            <person name="Hughes L."/>
            <person name="Hurhula B."/>
            <person name="Husby M.E."/>
            <person name="Kamat A."/>
            <person name="Kanga B."/>
            <person name="Kashin S."/>
            <person name="Khazanovich D."/>
            <person name="Kisner P."/>
            <person name="Lance K."/>
            <person name="Lara M."/>
            <person name="Lee W."/>
            <person name="Lennon N."/>
            <person name="Letendre F."/>
            <person name="LeVine R."/>
            <person name="Lipovsky A."/>
            <person name="Liu X."/>
            <person name="Liu J."/>
            <person name="Liu S."/>
            <person name="Lokyitsang T."/>
            <person name="Lokyitsang Y."/>
            <person name="Lubonja R."/>
            <person name="Lui A."/>
            <person name="MacDonald P."/>
            <person name="Magnisalis V."/>
            <person name="Maru K."/>
            <person name="Matthews C."/>
            <person name="McCusker W."/>
            <person name="McDonough S."/>
            <person name="Mehta T."/>
            <person name="Meldrim J."/>
            <person name="Meneus L."/>
            <person name="Mihai O."/>
            <person name="Mihalev A."/>
            <person name="Mihova T."/>
            <person name="Mittelman R."/>
            <person name="Mlenga V."/>
            <person name="Montmayeur A."/>
            <person name="Mulrain L."/>
            <person name="Navidi A."/>
            <person name="Naylor J."/>
            <person name="Negash T."/>
            <person name="Nguyen T."/>
            <person name="Nguyen N."/>
            <person name="Nicol R."/>
            <person name="Norbu C."/>
            <person name="Norbu N."/>
            <person name="Novod N."/>
            <person name="O'Neill B."/>
            <person name="Osman S."/>
            <person name="Markiewicz E."/>
            <person name="Oyono O.L."/>
            <person name="Patti C."/>
            <person name="Phunkhang P."/>
            <person name="Pierre F."/>
            <person name="Priest M."/>
            <person name="Raghuraman S."/>
            <person name="Rege F."/>
            <person name="Reyes R."/>
            <person name="Rise C."/>
            <person name="Rogov P."/>
            <person name="Ross K."/>
            <person name="Ryan E."/>
            <person name="Settipalli S."/>
            <person name="Shea T."/>
            <person name="Sherpa N."/>
            <person name="Shi L."/>
            <person name="Shih D."/>
            <person name="Sparrow T."/>
            <person name="Spaulding J."/>
            <person name="Stalker J."/>
            <person name="Stange-Thomann N."/>
            <person name="Stavropoulos S."/>
            <person name="Stone C."/>
            <person name="Strader C."/>
            <person name="Tesfaye S."/>
            <person name="Thomson T."/>
            <person name="Thoulutsang Y."/>
            <person name="Thoulutsang D."/>
            <person name="Topham K."/>
            <person name="Topping I."/>
            <person name="Tsamla T."/>
            <person name="Vassiliev H."/>
            <person name="Vo A."/>
            <person name="Wangchuk T."/>
            <person name="Wangdi T."/>
            <person name="Weiand M."/>
            <person name="Wilkinson J."/>
            <person name="Wilson A."/>
            <person name="Yadav S."/>
            <person name="Young G."/>
            <person name="Yu Q."/>
            <person name="Zembek L."/>
            <person name="Zhong D."/>
            <person name="Zimmer A."/>
            <person name="Zwirko Z."/>
            <person name="Jaffe D.B."/>
            <person name="Alvarez P."/>
            <person name="Brockman W."/>
            <person name="Butler J."/>
            <person name="Chin C."/>
            <person name="Gnerre S."/>
            <person name="Grabherr M."/>
            <person name="Kleber M."/>
            <person name="Mauceli E."/>
            <person name="MacCallum I."/>
        </authorList>
    </citation>
    <scope>NUCLEOTIDE SEQUENCE [LARGE SCALE GENOMIC DNA]</scope>
    <source>
        <strain evidence="9">Tai18E2 / Tucson 14021-0261.01</strain>
    </source>
</reference>
<dbReference type="EMBL" id="CM000159">
    <property type="protein sequence ID" value="EDW94077.2"/>
    <property type="molecule type" value="Genomic_DNA"/>
</dbReference>
<evidence type="ECO:0000313" key="9">
    <source>
        <dbReference type="Proteomes" id="UP000002282"/>
    </source>
</evidence>
<evidence type="ECO:0000313" key="8">
    <source>
        <dbReference type="EMBL" id="EDW94077.2"/>
    </source>
</evidence>
<sequence length="794" mass="90586">MELKHRRCCCKRSASSCLMTPMRIRSSRISSSDRLSAGGVKPVSSSDPPKTPNSIEKPKKSRGFLSFLFGKRDRTAKNQSEINGSDCPLEDQDIRKLILLYSKHDSLYNRNNRDYGNKEIDEDCYTDMVRSFPGRSGSELRSCVEDLRMLFEREYTIIECARRKCGEIMTPSFRYYNEFLFLVPHLSVDYDNDLPGSGTSLHSAAKQPPMDLKNQKATTEMLGQKLTNFPGFPLDGFPGNLLLKIPKKDPRNRPNQKIQPIPKQENPRELEIQETGNVPDQKDPVEEKIGGLEDQDQKVTFSPSEQKDIENNEEGMERKNSKISSQSSYYANEQDLGTTELTCPCKPETEGESTQHTVSCPWRPGNAPCLLQCRETELETTQNPLSCPQNSGISESTKEAAHLVEKIPSGQESANSRQVQMLCDMIRTELTTAPDFIYYDAKWRIIEILREVHKRQLVQQKTIPLNNPRRPIPPQKRNPNEHSLMHKHQKYKSDRSAHEKVRSRIFTCWNTMDVDDLISNSKLLKHWPSFLISLGLIWILKRLFFQGKRVPKRYNLDEEVEEDLADLNDDLQPSLEEKPHVPFVSGQNLNPNGAQRLYELMQGRRSIRSFSSHPKPDLSIIEDCIRAAGTAPSGAHTEPWTYCVVKDPELKRSIREIVEQEELINYSQRMHPQWVTDLRPLQTNHVKEYLTEAPYLILIFKQTYGLSENGKRRRHYYNEISTSIAAGILLCALQAAGLSSLVTTPLNCGPALRTLLGRPANEKLLILLPVGYPKDGCTVPDLTRKNLSDIMVTF</sequence>
<evidence type="ECO:0000256" key="1">
    <source>
        <dbReference type="ARBA" id="ARBA00001917"/>
    </source>
</evidence>
<dbReference type="eggNOG" id="KOG3936">
    <property type="taxonomic scope" value="Eukaryota"/>
</dbReference>
<evidence type="ECO:0000259" key="7">
    <source>
        <dbReference type="PROSITE" id="PS51029"/>
    </source>
</evidence>
<dbReference type="Gene3D" id="3.40.109.10">
    <property type="entry name" value="NADH Oxidase"/>
    <property type="match status" value="1"/>
</dbReference>
<dbReference type="PROSITE" id="PS51029">
    <property type="entry name" value="MADF"/>
    <property type="match status" value="1"/>
</dbReference>
<gene>
    <name evidence="8" type="primary">Dyak\GE20241</name>
    <name evidence="8" type="synonym">dyak_GLEANR_4086</name>
    <name evidence="8" type="synonym">GE20241</name>
    <name evidence="8" type="ORF">Dyak_GE20241</name>
</gene>
<proteinExistence type="inferred from homology"/>
<dbReference type="GO" id="GO:0006570">
    <property type="term" value="P:tyrosine metabolic process"/>
    <property type="evidence" value="ECO:0007669"/>
    <property type="project" value="TreeGrafter"/>
</dbReference>
<evidence type="ECO:0000256" key="3">
    <source>
        <dbReference type="ARBA" id="ARBA00022630"/>
    </source>
</evidence>
<dbReference type="AlphaFoldDB" id="B4PEL1"/>
<evidence type="ECO:0000256" key="2">
    <source>
        <dbReference type="ARBA" id="ARBA00007118"/>
    </source>
</evidence>
<dbReference type="InterPro" id="IPR050627">
    <property type="entry name" value="Nitroreductase/BluB"/>
</dbReference>
<feature type="compositionally biased region" description="Polar residues" evidence="6">
    <location>
        <begin position="43"/>
        <end position="54"/>
    </location>
</feature>